<accession>A0ABV7I5A5</accession>
<name>A0ABV7I5A5_9HYPH</name>
<organism evidence="2 3">
    <name type="scientific">Ciceribacter thiooxidans</name>
    <dbReference type="NCBI Taxonomy" id="1969821"/>
    <lineage>
        <taxon>Bacteria</taxon>
        <taxon>Pseudomonadati</taxon>
        <taxon>Pseudomonadota</taxon>
        <taxon>Alphaproteobacteria</taxon>
        <taxon>Hyphomicrobiales</taxon>
        <taxon>Rhizobiaceae</taxon>
        <taxon>Ciceribacter</taxon>
    </lineage>
</organism>
<dbReference type="InterPro" id="IPR035235">
    <property type="entry name" value="DUF5343"/>
</dbReference>
<feature type="region of interest" description="Disordered" evidence="1">
    <location>
        <begin position="150"/>
        <end position="171"/>
    </location>
</feature>
<gene>
    <name evidence="2" type="ORF">ACFOHV_17035</name>
</gene>
<evidence type="ECO:0000256" key="1">
    <source>
        <dbReference type="SAM" id="MobiDB-lite"/>
    </source>
</evidence>
<evidence type="ECO:0000313" key="3">
    <source>
        <dbReference type="Proteomes" id="UP001595647"/>
    </source>
</evidence>
<sequence>MGDFAYTNVTGKIKPLLEKIRTIGIPKKATTAWLKTIGFTSSNDKSLIGVLRFVGLIDSAGTPTSVWSNFRGTHHRAVLGEAIRKGYAELYAIYPDAHTRSNTEIGHVFSTSSTAGQQVIAKTVATFKALATEADFSSAPLDINTSIHTGPLHTAPANAPTQEPQRPNVQNGPAVHIDIQVHISPESTAEQIDKIFESMAKHLYGRKDG</sequence>
<feature type="compositionally biased region" description="Polar residues" evidence="1">
    <location>
        <begin position="159"/>
        <end position="171"/>
    </location>
</feature>
<evidence type="ECO:0000313" key="2">
    <source>
        <dbReference type="EMBL" id="MFC3164988.1"/>
    </source>
</evidence>
<keyword evidence="3" id="KW-1185">Reference proteome</keyword>
<dbReference type="Pfam" id="PF17278">
    <property type="entry name" value="DUF5343"/>
    <property type="match status" value="1"/>
</dbReference>
<protein>
    <submittedName>
        <fullName evidence="2">DUF5343 domain-containing protein</fullName>
    </submittedName>
</protein>
<dbReference type="EMBL" id="JBHRTG010000019">
    <property type="protein sequence ID" value="MFC3164988.1"/>
    <property type="molecule type" value="Genomic_DNA"/>
</dbReference>
<reference evidence="3" key="1">
    <citation type="journal article" date="2019" name="Int. J. Syst. Evol. Microbiol.">
        <title>The Global Catalogue of Microorganisms (GCM) 10K type strain sequencing project: providing services to taxonomists for standard genome sequencing and annotation.</title>
        <authorList>
            <consortium name="The Broad Institute Genomics Platform"/>
            <consortium name="The Broad Institute Genome Sequencing Center for Infectious Disease"/>
            <person name="Wu L."/>
            <person name="Ma J."/>
        </authorList>
    </citation>
    <scope>NUCLEOTIDE SEQUENCE [LARGE SCALE GENOMIC DNA]</scope>
    <source>
        <strain evidence="3">KCTC 52231</strain>
    </source>
</reference>
<proteinExistence type="predicted"/>
<dbReference type="Proteomes" id="UP001595647">
    <property type="component" value="Unassembled WGS sequence"/>
</dbReference>
<dbReference type="RefSeq" id="WP_182304808.1">
    <property type="nucleotide sequence ID" value="NZ_CP059896.1"/>
</dbReference>
<comment type="caution">
    <text evidence="2">The sequence shown here is derived from an EMBL/GenBank/DDBJ whole genome shotgun (WGS) entry which is preliminary data.</text>
</comment>